<dbReference type="PANTHER" id="PTHR38683:SF1">
    <property type="entry name" value="CHORISMATE PYRUVATE-LYASE"/>
    <property type="match status" value="1"/>
</dbReference>
<dbReference type="GO" id="GO:0008813">
    <property type="term" value="F:chorismate lyase activity"/>
    <property type="evidence" value="ECO:0007669"/>
    <property type="project" value="UniProtKB-UniRule"/>
</dbReference>
<keyword evidence="1 5" id="KW-0963">Cytoplasm</keyword>
<comment type="subcellular location">
    <subcellularLocation>
        <location evidence="5">Cytoplasm</location>
    </subcellularLocation>
</comment>
<keyword evidence="3 5" id="KW-0456">Lyase</keyword>
<protein>
    <recommendedName>
        <fullName evidence="5">Probable chorismate pyruvate-lyase</fullName>
        <shortName evidence="5">CL</shortName>
        <shortName evidence="5">CPL</shortName>
        <ecNumber evidence="5">4.1.3.40</ecNumber>
    </recommendedName>
</protein>
<dbReference type="SUPFAM" id="SSF64288">
    <property type="entry name" value="Chorismate lyase-like"/>
    <property type="match status" value="1"/>
</dbReference>
<dbReference type="InterPro" id="IPR007440">
    <property type="entry name" value="Chorismate--pyruvate_lyase"/>
</dbReference>
<dbReference type="EMBL" id="JADJNC010000014">
    <property type="protein sequence ID" value="MBK7423341.1"/>
    <property type="molecule type" value="Genomic_DNA"/>
</dbReference>
<comment type="catalytic activity">
    <reaction evidence="5">
        <text>chorismate = 4-hydroxybenzoate + pyruvate</text>
        <dbReference type="Rhea" id="RHEA:16505"/>
        <dbReference type="ChEBI" id="CHEBI:15361"/>
        <dbReference type="ChEBI" id="CHEBI:17879"/>
        <dbReference type="ChEBI" id="CHEBI:29748"/>
        <dbReference type="EC" id="4.1.3.40"/>
    </reaction>
</comment>
<dbReference type="GO" id="GO:0005829">
    <property type="term" value="C:cytosol"/>
    <property type="evidence" value="ECO:0007669"/>
    <property type="project" value="TreeGrafter"/>
</dbReference>
<sequence length="182" mass="20258">MSLRNSLAWRAKLLRSAENTPFRPWLRDRGSLTAALQARGQFVVWVLRQGLAMPTSDEAIALGIKRDQLAWVREVALLCDGEPLVFAHSVLPRRPRGSMTRWLARLGKRSLGALLFAHPGFERGAIHSKRLDHRHPLFLPALAAMGISASPPKHLWARRSRFAFGAQSVLVTEVFAPALICA</sequence>
<evidence type="ECO:0000256" key="2">
    <source>
        <dbReference type="ARBA" id="ARBA00022688"/>
    </source>
</evidence>
<keyword evidence="2 5" id="KW-0831">Ubiquinone biosynthesis</keyword>
<organism evidence="6 7">
    <name type="scientific">Candidatus Propionivibrio dominans</name>
    <dbReference type="NCBI Taxonomy" id="2954373"/>
    <lineage>
        <taxon>Bacteria</taxon>
        <taxon>Pseudomonadati</taxon>
        <taxon>Pseudomonadota</taxon>
        <taxon>Betaproteobacteria</taxon>
        <taxon>Rhodocyclales</taxon>
        <taxon>Rhodocyclaceae</taxon>
        <taxon>Propionivibrio</taxon>
    </lineage>
</organism>
<feature type="binding site" evidence="5">
    <location>
        <position position="111"/>
    </location>
    <ligand>
        <name>substrate</name>
    </ligand>
</feature>
<feature type="binding site" evidence="5">
    <location>
        <position position="173"/>
    </location>
    <ligand>
        <name>substrate</name>
    </ligand>
</feature>
<gene>
    <name evidence="5" type="primary">ubiC</name>
    <name evidence="6" type="ORF">IPJ48_09705</name>
</gene>
<dbReference type="GO" id="GO:0042866">
    <property type="term" value="P:pyruvate biosynthetic process"/>
    <property type="evidence" value="ECO:0007669"/>
    <property type="project" value="UniProtKB-UniRule"/>
</dbReference>
<comment type="caution">
    <text evidence="6">The sequence shown here is derived from an EMBL/GenBank/DDBJ whole genome shotgun (WGS) entry which is preliminary data.</text>
</comment>
<dbReference type="Gene3D" id="3.40.1410.10">
    <property type="entry name" value="Chorismate lyase-like"/>
    <property type="match status" value="1"/>
</dbReference>
<evidence type="ECO:0000256" key="1">
    <source>
        <dbReference type="ARBA" id="ARBA00022490"/>
    </source>
</evidence>
<comment type="similarity">
    <text evidence="5">Belongs to the UbiC family.</text>
</comment>
<name>A0A9D7FK46_9RHOO</name>
<proteinExistence type="inferred from homology"/>
<evidence type="ECO:0000256" key="3">
    <source>
        <dbReference type="ARBA" id="ARBA00023239"/>
    </source>
</evidence>
<feature type="binding site" evidence="5">
    <location>
        <position position="73"/>
    </location>
    <ligand>
        <name>substrate</name>
    </ligand>
</feature>
<dbReference type="Proteomes" id="UP000886602">
    <property type="component" value="Unassembled WGS sequence"/>
</dbReference>
<keyword evidence="4 5" id="KW-0670">Pyruvate</keyword>
<dbReference type="HAMAP" id="MF_01632">
    <property type="entry name" value="UbiC"/>
    <property type="match status" value="1"/>
</dbReference>
<dbReference type="EC" id="4.1.3.40" evidence="5"/>
<dbReference type="Pfam" id="PF04345">
    <property type="entry name" value="Chor_lyase"/>
    <property type="match status" value="1"/>
</dbReference>
<evidence type="ECO:0000313" key="6">
    <source>
        <dbReference type="EMBL" id="MBK7423341.1"/>
    </source>
</evidence>
<comment type="function">
    <text evidence="5">Removes the pyruvyl group from chorismate, with concomitant aromatization of the ring, to provide 4-hydroxybenzoate (4HB) for the ubiquinone pathway.</text>
</comment>
<accession>A0A9D7FK46</accession>
<evidence type="ECO:0000256" key="5">
    <source>
        <dbReference type="HAMAP-Rule" id="MF_01632"/>
    </source>
</evidence>
<comment type="pathway">
    <text evidence="5">Cofactor biosynthesis; ubiquinone biosynthesis.</text>
</comment>
<reference evidence="6" key="1">
    <citation type="submission" date="2020-10" db="EMBL/GenBank/DDBJ databases">
        <title>Connecting structure to function with the recovery of over 1000 high-quality activated sludge metagenome-assembled genomes encoding full-length rRNA genes using long-read sequencing.</title>
        <authorList>
            <person name="Singleton C.M."/>
            <person name="Petriglieri F."/>
            <person name="Kristensen J.M."/>
            <person name="Kirkegaard R.H."/>
            <person name="Michaelsen T.Y."/>
            <person name="Andersen M.H."/>
            <person name="Karst S.M."/>
            <person name="Dueholm M.S."/>
            <person name="Nielsen P.H."/>
            <person name="Albertsen M."/>
        </authorList>
    </citation>
    <scope>NUCLEOTIDE SEQUENCE</scope>
    <source>
        <strain evidence="6">EsbW_18-Q3-R4-48_MAXAC.044</strain>
    </source>
</reference>
<evidence type="ECO:0000313" key="7">
    <source>
        <dbReference type="Proteomes" id="UP000886602"/>
    </source>
</evidence>
<comment type="caution">
    <text evidence="5">Lacks conserved residue(s) required for the propagation of feature annotation.</text>
</comment>
<evidence type="ECO:0000256" key="4">
    <source>
        <dbReference type="ARBA" id="ARBA00023317"/>
    </source>
</evidence>
<dbReference type="InterPro" id="IPR028978">
    <property type="entry name" value="Chorismate_lyase_/UTRA_dom_sf"/>
</dbReference>
<dbReference type="AlphaFoldDB" id="A0A9D7FK46"/>
<dbReference type="PANTHER" id="PTHR38683">
    <property type="entry name" value="CHORISMATE PYRUVATE-LYASE"/>
    <property type="match status" value="1"/>
</dbReference>
<dbReference type="GO" id="GO:0006744">
    <property type="term" value="P:ubiquinone biosynthetic process"/>
    <property type="evidence" value="ECO:0007669"/>
    <property type="project" value="UniProtKB-UniRule"/>
</dbReference>